<evidence type="ECO:0000313" key="2">
    <source>
        <dbReference type="EMBL" id="GBM19679.1"/>
    </source>
</evidence>
<gene>
    <name evidence="2" type="ORF">AVEN_199849_1</name>
</gene>
<dbReference type="AlphaFoldDB" id="A0A4Y2DUB7"/>
<evidence type="ECO:0000313" key="3">
    <source>
        <dbReference type="Proteomes" id="UP000499080"/>
    </source>
</evidence>
<dbReference type="Proteomes" id="UP000499080">
    <property type="component" value="Unassembled WGS sequence"/>
</dbReference>
<dbReference type="EMBL" id="BGPR01000428">
    <property type="protein sequence ID" value="GBM19679.1"/>
    <property type="molecule type" value="Genomic_DNA"/>
</dbReference>
<proteinExistence type="predicted"/>
<protein>
    <submittedName>
        <fullName evidence="2">Uncharacterized protein</fullName>
    </submittedName>
</protein>
<reference evidence="2 3" key="1">
    <citation type="journal article" date="2019" name="Sci. Rep.">
        <title>Orb-weaving spider Araneus ventricosus genome elucidates the spidroin gene catalogue.</title>
        <authorList>
            <person name="Kono N."/>
            <person name="Nakamura H."/>
            <person name="Ohtoshi R."/>
            <person name="Moran D.A.P."/>
            <person name="Shinohara A."/>
            <person name="Yoshida Y."/>
            <person name="Fujiwara M."/>
            <person name="Mori M."/>
            <person name="Tomita M."/>
            <person name="Arakawa K."/>
        </authorList>
    </citation>
    <scope>NUCLEOTIDE SEQUENCE [LARGE SCALE GENOMIC DNA]</scope>
</reference>
<accession>A0A4Y2DUB7</accession>
<name>A0A4Y2DUB7_ARAVE</name>
<feature type="compositionally biased region" description="Acidic residues" evidence="1">
    <location>
        <begin position="40"/>
        <end position="55"/>
    </location>
</feature>
<feature type="compositionally biased region" description="Polar residues" evidence="1">
    <location>
        <begin position="26"/>
        <end position="38"/>
    </location>
</feature>
<feature type="region of interest" description="Disordered" evidence="1">
    <location>
        <begin position="12"/>
        <end position="63"/>
    </location>
</feature>
<keyword evidence="3" id="KW-1185">Reference proteome</keyword>
<evidence type="ECO:0000256" key="1">
    <source>
        <dbReference type="SAM" id="MobiDB-lite"/>
    </source>
</evidence>
<sequence>MYGGCPVLNCTKYPNAKNEDTHSEVDASSCTDMDTSSMVDDLEQDTMPPEEENTQENDFQMVSPRKAAREITLEKEATPIKTANAISQLGE</sequence>
<organism evidence="2 3">
    <name type="scientific">Araneus ventricosus</name>
    <name type="common">Orbweaver spider</name>
    <name type="synonym">Epeira ventricosa</name>
    <dbReference type="NCBI Taxonomy" id="182803"/>
    <lineage>
        <taxon>Eukaryota</taxon>
        <taxon>Metazoa</taxon>
        <taxon>Ecdysozoa</taxon>
        <taxon>Arthropoda</taxon>
        <taxon>Chelicerata</taxon>
        <taxon>Arachnida</taxon>
        <taxon>Araneae</taxon>
        <taxon>Araneomorphae</taxon>
        <taxon>Entelegynae</taxon>
        <taxon>Araneoidea</taxon>
        <taxon>Araneidae</taxon>
        <taxon>Araneus</taxon>
    </lineage>
</organism>
<comment type="caution">
    <text evidence="2">The sequence shown here is derived from an EMBL/GenBank/DDBJ whole genome shotgun (WGS) entry which is preliminary data.</text>
</comment>